<organism evidence="2 3">
    <name type="scientific">Starkeya nomas</name>
    <dbReference type="NCBI Taxonomy" id="2666134"/>
    <lineage>
        <taxon>Bacteria</taxon>
        <taxon>Pseudomonadati</taxon>
        <taxon>Pseudomonadota</taxon>
        <taxon>Alphaproteobacteria</taxon>
        <taxon>Hyphomicrobiales</taxon>
        <taxon>Xanthobacteraceae</taxon>
        <taxon>Starkeya</taxon>
    </lineage>
</organism>
<evidence type="ECO:0000313" key="2">
    <source>
        <dbReference type="EMBL" id="CAA0112070.1"/>
    </source>
</evidence>
<evidence type="ECO:0000313" key="3">
    <source>
        <dbReference type="Proteomes" id="UP000433050"/>
    </source>
</evidence>
<dbReference type="InterPro" id="IPR012645">
    <property type="entry name" value="CHP02301"/>
</dbReference>
<gene>
    <name evidence="2" type="ORF">STARVERO_04009</name>
</gene>
<dbReference type="NCBIfam" id="TIGR02301">
    <property type="entry name" value="TIGR02301 family protein"/>
    <property type="match status" value="1"/>
</dbReference>
<keyword evidence="1" id="KW-0812">Transmembrane</keyword>
<keyword evidence="1" id="KW-1133">Transmembrane helix</keyword>
<dbReference type="Pfam" id="PF09539">
    <property type="entry name" value="DUF2385"/>
    <property type="match status" value="1"/>
</dbReference>
<keyword evidence="1" id="KW-0472">Membrane</keyword>
<accession>A0A5S9Q450</accession>
<reference evidence="2 3" key="1">
    <citation type="submission" date="2019-12" db="EMBL/GenBank/DDBJ databases">
        <authorList>
            <person name="Reyes-Prieto M."/>
        </authorList>
    </citation>
    <scope>NUCLEOTIDE SEQUENCE [LARGE SCALE GENOMIC DNA]</scope>
    <source>
        <strain evidence="2">HF14-78462</strain>
    </source>
</reference>
<dbReference type="EMBL" id="CACSAS010000001">
    <property type="protein sequence ID" value="CAA0112070.1"/>
    <property type="molecule type" value="Genomic_DNA"/>
</dbReference>
<evidence type="ECO:0000256" key="1">
    <source>
        <dbReference type="SAM" id="Phobius"/>
    </source>
</evidence>
<protein>
    <recommendedName>
        <fullName evidence="4">TIGR02301 family protein</fullName>
    </recommendedName>
</protein>
<feature type="transmembrane region" description="Helical" evidence="1">
    <location>
        <begin position="36"/>
        <end position="55"/>
    </location>
</feature>
<dbReference type="Proteomes" id="UP000433050">
    <property type="component" value="Unassembled WGS sequence"/>
</dbReference>
<name>A0A5S9Q450_9HYPH</name>
<proteinExistence type="predicted"/>
<keyword evidence="3" id="KW-1185">Reference proteome</keyword>
<evidence type="ECO:0008006" key="4">
    <source>
        <dbReference type="Google" id="ProtNLM"/>
    </source>
</evidence>
<sequence>MTWALTPAPTRRTTAAMTPATTTHAAMRGPVIRKRVSVLVLMLGLVMGGPLPGLVAPAAAQTTQGGAPPYEGDLLRLAEILGALHYLRPLCGAAEATRWRDEMQGLVDVEAPSGDRRGQLIAAFNNGYESYRQVYRSCTPSAELASQRYLETGAKLSRDIAARYGSN</sequence>
<dbReference type="AlphaFoldDB" id="A0A5S9Q450"/>